<evidence type="ECO:0000313" key="1">
    <source>
        <dbReference type="EMBL" id="KAI3774298.1"/>
    </source>
</evidence>
<evidence type="ECO:0000313" key="2">
    <source>
        <dbReference type="Proteomes" id="UP001056120"/>
    </source>
</evidence>
<reference evidence="1 2" key="2">
    <citation type="journal article" date="2022" name="Mol. Ecol. Resour.">
        <title>The genomes of chicory, endive, great burdock and yacon provide insights into Asteraceae paleo-polyploidization history and plant inulin production.</title>
        <authorList>
            <person name="Fan W."/>
            <person name="Wang S."/>
            <person name="Wang H."/>
            <person name="Wang A."/>
            <person name="Jiang F."/>
            <person name="Liu H."/>
            <person name="Zhao H."/>
            <person name="Xu D."/>
            <person name="Zhang Y."/>
        </authorList>
    </citation>
    <scope>NUCLEOTIDE SEQUENCE [LARGE SCALE GENOMIC DNA]</scope>
    <source>
        <strain evidence="2">cv. Yunnan</strain>
        <tissue evidence="1">Leaves</tissue>
    </source>
</reference>
<sequence>MATGYDKDVQITNKPPQLLYVTDYSMWTIRFKAFMFYNDFDLWTSIIDGLHIPSTPYTTWSNIDTELNKRDKKILYERDIHDFWRTVVYVDGEVPSVEATVDGKQLITIEMMINNSLQFYDQDGVKEYSYERLLKCFRLIGYEGELKGVNSKRECFHLLGGLLLMKID</sequence>
<accession>A0ACB9FTP2</accession>
<dbReference type="EMBL" id="CM042033">
    <property type="protein sequence ID" value="KAI3774298.1"/>
    <property type="molecule type" value="Genomic_DNA"/>
</dbReference>
<gene>
    <name evidence="1" type="ORF">L1987_48848</name>
</gene>
<protein>
    <submittedName>
        <fullName evidence="1">Uncharacterized protein</fullName>
    </submittedName>
</protein>
<keyword evidence="2" id="KW-1185">Reference proteome</keyword>
<proteinExistence type="predicted"/>
<name>A0ACB9FTP2_9ASTR</name>
<dbReference type="Proteomes" id="UP001056120">
    <property type="component" value="Linkage Group LG16"/>
</dbReference>
<organism evidence="1 2">
    <name type="scientific">Smallanthus sonchifolius</name>
    <dbReference type="NCBI Taxonomy" id="185202"/>
    <lineage>
        <taxon>Eukaryota</taxon>
        <taxon>Viridiplantae</taxon>
        <taxon>Streptophyta</taxon>
        <taxon>Embryophyta</taxon>
        <taxon>Tracheophyta</taxon>
        <taxon>Spermatophyta</taxon>
        <taxon>Magnoliopsida</taxon>
        <taxon>eudicotyledons</taxon>
        <taxon>Gunneridae</taxon>
        <taxon>Pentapetalae</taxon>
        <taxon>asterids</taxon>
        <taxon>campanulids</taxon>
        <taxon>Asterales</taxon>
        <taxon>Asteraceae</taxon>
        <taxon>Asteroideae</taxon>
        <taxon>Heliantheae alliance</taxon>
        <taxon>Millerieae</taxon>
        <taxon>Smallanthus</taxon>
    </lineage>
</organism>
<comment type="caution">
    <text evidence="1">The sequence shown here is derived from an EMBL/GenBank/DDBJ whole genome shotgun (WGS) entry which is preliminary data.</text>
</comment>
<reference evidence="2" key="1">
    <citation type="journal article" date="2022" name="Mol. Ecol. Resour.">
        <title>The genomes of chicory, endive, great burdock and yacon provide insights into Asteraceae palaeo-polyploidization history and plant inulin production.</title>
        <authorList>
            <person name="Fan W."/>
            <person name="Wang S."/>
            <person name="Wang H."/>
            <person name="Wang A."/>
            <person name="Jiang F."/>
            <person name="Liu H."/>
            <person name="Zhao H."/>
            <person name="Xu D."/>
            <person name="Zhang Y."/>
        </authorList>
    </citation>
    <scope>NUCLEOTIDE SEQUENCE [LARGE SCALE GENOMIC DNA]</scope>
    <source>
        <strain evidence="2">cv. Yunnan</strain>
    </source>
</reference>